<dbReference type="SUPFAM" id="SSF51569">
    <property type="entry name" value="Aldolase"/>
    <property type="match status" value="1"/>
</dbReference>
<dbReference type="InterPro" id="IPR003379">
    <property type="entry name" value="Carboxylase_cons_dom"/>
</dbReference>
<evidence type="ECO:0000313" key="2">
    <source>
        <dbReference type="EMBL" id="SFP91007.1"/>
    </source>
</evidence>
<dbReference type="PANTHER" id="PTHR43778:SF2">
    <property type="entry name" value="PYRUVATE CARBOXYLASE, MITOCHONDRIAL"/>
    <property type="match status" value="1"/>
</dbReference>
<dbReference type="InterPro" id="IPR013785">
    <property type="entry name" value="Aldolase_TIM"/>
</dbReference>
<feature type="domain" description="Pyruvate carboxyltransferase" evidence="1">
    <location>
        <begin position="6"/>
        <end position="266"/>
    </location>
</feature>
<dbReference type="OrthoDB" id="9769961at2"/>
<dbReference type="EMBL" id="FOXA01000018">
    <property type="protein sequence ID" value="SFP91007.1"/>
    <property type="molecule type" value="Genomic_DNA"/>
</dbReference>
<reference evidence="2 3" key="1">
    <citation type="submission" date="2016-10" db="EMBL/GenBank/DDBJ databases">
        <authorList>
            <person name="de Groot N.N."/>
        </authorList>
    </citation>
    <scope>NUCLEOTIDE SEQUENCE [LARGE SCALE GENOMIC DNA]</scope>
    <source>
        <strain evidence="2 3">DSM 19547</strain>
    </source>
</reference>
<dbReference type="AlphaFoldDB" id="A0A1I5U7U4"/>
<dbReference type="SUPFAM" id="SSF89000">
    <property type="entry name" value="post-HMGL domain-like"/>
    <property type="match status" value="1"/>
</dbReference>
<dbReference type="Gene3D" id="3.20.20.70">
    <property type="entry name" value="Aldolase class I"/>
    <property type="match status" value="1"/>
</dbReference>
<dbReference type="Proteomes" id="UP000199356">
    <property type="component" value="Unassembled WGS sequence"/>
</dbReference>
<gene>
    <name evidence="2" type="ORF">SAMN04488047_11810</name>
</gene>
<evidence type="ECO:0000313" key="3">
    <source>
        <dbReference type="Proteomes" id="UP000199356"/>
    </source>
</evidence>
<dbReference type="Pfam" id="PF02436">
    <property type="entry name" value="PYC_OADA"/>
    <property type="match status" value="1"/>
</dbReference>
<evidence type="ECO:0000259" key="1">
    <source>
        <dbReference type="PROSITE" id="PS50991"/>
    </source>
</evidence>
<dbReference type="PANTHER" id="PTHR43778">
    <property type="entry name" value="PYRUVATE CARBOXYLASE"/>
    <property type="match status" value="1"/>
</dbReference>
<name>A0A1I5U7U4_9RHOB</name>
<accession>A0A1I5U7U4</accession>
<dbReference type="STRING" id="441119.SAMN04488047_11810"/>
<protein>
    <submittedName>
        <fullName evidence="2">Oxaloacetate decarboxylase, alpha subunit</fullName>
    </submittedName>
</protein>
<sequence>MPDSRVHLIDTTLRDGQQSLWALNMRTGTMLAALEHLDRAGFEAMEFFVPVVQIKKMVRDLKEDPFEWLRLGARKARKTPLRLHAGYRSGLGKVPESVGKLLVQKVIDNGITVARISDPWNDFDLLREEHDGLRAMGMESVVNIVYSVSPRHTDAYFLDRVAKAASLHPWRLCLKDVGGLMTPERMAQLLPRIADIAGDIPIEFHGHCNNGLATYNVQKAVELGVRHVHTAVPPLADGSSQPSVIAVAKNLQAAGYDIPIDIAEIGAAQAHLEAVARIEEMPVGRPRAFDATIYEHQVPGGMISNLEYQLRKVGMGHRLPEVLEETARVRADFGYPIMITPLSQFVGTQAVVNVITSQRYAQVTDPSIQYALGLWGREALEHMDPDVRDRILDRPRAREIAAQDYPQPGLDELRRQYGERLSDEELILRTYVDADAVDLVRRLPPPTEDSLPGHSIVELVARLSRVENRRVVSVLHGDVSVTLRKSAETGPPQRSPEQ</sequence>
<dbReference type="RefSeq" id="WP_093424507.1">
    <property type="nucleotide sequence ID" value="NZ_FOXA01000018.1"/>
</dbReference>
<dbReference type="GO" id="GO:0005737">
    <property type="term" value="C:cytoplasm"/>
    <property type="evidence" value="ECO:0007669"/>
    <property type="project" value="TreeGrafter"/>
</dbReference>
<dbReference type="GO" id="GO:0004736">
    <property type="term" value="F:pyruvate carboxylase activity"/>
    <property type="evidence" value="ECO:0007669"/>
    <property type="project" value="TreeGrafter"/>
</dbReference>
<dbReference type="GO" id="GO:0006094">
    <property type="term" value="P:gluconeogenesis"/>
    <property type="evidence" value="ECO:0007669"/>
    <property type="project" value="TreeGrafter"/>
</dbReference>
<proteinExistence type="predicted"/>
<dbReference type="Pfam" id="PF00682">
    <property type="entry name" value="HMGL-like"/>
    <property type="match status" value="1"/>
</dbReference>
<dbReference type="PROSITE" id="PS50991">
    <property type="entry name" value="PYR_CT"/>
    <property type="match status" value="1"/>
</dbReference>
<dbReference type="InterPro" id="IPR000891">
    <property type="entry name" value="PYR_CT"/>
</dbReference>
<dbReference type="InterPro" id="IPR055268">
    <property type="entry name" value="PCB-like"/>
</dbReference>
<keyword evidence="3" id="KW-1185">Reference proteome</keyword>
<organism evidence="2 3">
    <name type="scientific">Tranquillimonas alkanivorans</name>
    <dbReference type="NCBI Taxonomy" id="441119"/>
    <lineage>
        <taxon>Bacteria</taxon>
        <taxon>Pseudomonadati</taxon>
        <taxon>Pseudomonadota</taxon>
        <taxon>Alphaproteobacteria</taxon>
        <taxon>Rhodobacterales</taxon>
        <taxon>Roseobacteraceae</taxon>
        <taxon>Tranquillimonas</taxon>
    </lineage>
</organism>